<evidence type="ECO:0000313" key="3">
    <source>
        <dbReference type="EMBL" id="GJT45356.1"/>
    </source>
</evidence>
<dbReference type="Pfam" id="PF14244">
    <property type="entry name" value="Retrotran_gag_3"/>
    <property type="match status" value="1"/>
</dbReference>
<dbReference type="PANTHER" id="PTHR37610">
    <property type="entry name" value="CCHC-TYPE DOMAIN-CONTAINING PROTEIN"/>
    <property type="match status" value="1"/>
</dbReference>
<dbReference type="EMBL" id="BQNB010015894">
    <property type="protein sequence ID" value="GJT45356.1"/>
    <property type="molecule type" value="Genomic_DNA"/>
</dbReference>
<dbReference type="InterPro" id="IPR029472">
    <property type="entry name" value="Copia-like_N"/>
</dbReference>
<reference evidence="3" key="1">
    <citation type="journal article" date="2022" name="Int. J. Mol. Sci.">
        <title>Draft Genome of Tanacetum Coccineum: Genomic Comparison of Closely Related Tanacetum-Family Plants.</title>
        <authorList>
            <person name="Yamashiro T."/>
            <person name="Shiraishi A."/>
            <person name="Nakayama K."/>
            <person name="Satake H."/>
        </authorList>
    </citation>
    <scope>NUCLEOTIDE SEQUENCE</scope>
</reference>
<comment type="caution">
    <text evidence="3">The sequence shown here is derived from an EMBL/GenBank/DDBJ whole genome shotgun (WGS) entry which is preliminary data.</text>
</comment>
<gene>
    <name evidence="3" type="ORF">Tco_0954071</name>
</gene>
<dbReference type="InterPro" id="IPR005162">
    <property type="entry name" value="Retrotrans_gag_dom"/>
</dbReference>
<feature type="domain" description="Retrotransposon Copia-like N-terminal" evidence="2">
    <location>
        <begin position="4"/>
        <end position="43"/>
    </location>
</feature>
<evidence type="ECO:0000259" key="1">
    <source>
        <dbReference type="Pfam" id="PF03732"/>
    </source>
</evidence>
<evidence type="ECO:0000259" key="2">
    <source>
        <dbReference type="Pfam" id="PF14244"/>
    </source>
</evidence>
<protein>
    <submittedName>
        <fullName evidence="3">Transcription factor interactor and regulator CCHC(Zn) family protein</fullName>
    </submittedName>
</protein>
<keyword evidence="4" id="KW-1185">Reference proteome</keyword>
<sequence length="180" mass="20706">MVEDIGSQLVTFKLEGTENYKVWSTAVQLALHIRNKIGFINGKSVRDETDGTLQEQWDKCNVVLKETYDKQDGSVIYNLHHKIYTLTQSSMSLSEYYHECNSLWRQFDSLVDLPACTCECSSKFKEHAQLLRLMQFLMGLDDVFNSVRSIILTIKPILDVKYAFATLSRDESHRNSHSSS</sequence>
<dbReference type="Proteomes" id="UP001151760">
    <property type="component" value="Unassembled WGS sequence"/>
</dbReference>
<accession>A0ABQ5E1R2</accession>
<dbReference type="PANTHER" id="PTHR37610:SF78">
    <property type="entry name" value="GAG-POLYPEPTIDE OF LTR COPIA-TYPE-RELATED"/>
    <property type="match status" value="1"/>
</dbReference>
<dbReference type="Pfam" id="PF03732">
    <property type="entry name" value="Retrotrans_gag"/>
    <property type="match status" value="1"/>
</dbReference>
<organism evidence="3 4">
    <name type="scientific">Tanacetum coccineum</name>
    <dbReference type="NCBI Taxonomy" id="301880"/>
    <lineage>
        <taxon>Eukaryota</taxon>
        <taxon>Viridiplantae</taxon>
        <taxon>Streptophyta</taxon>
        <taxon>Embryophyta</taxon>
        <taxon>Tracheophyta</taxon>
        <taxon>Spermatophyta</taxon>
        <taxon>Magnoliopsida</taxon>
        <taxon>eudicotyledons</taxon>
        <taxon>Gunneridae</taxon>
        <taxon>Pentapetalae</taxon>
        <taxon>asterids</taxon>
        <taxon>campanulids</taxon>
        <taxon>Asterales</taxon>
        <taxon>Asteraceae</taxon>
        <taxon>Asteroideae</taxon>
        <taxon>Anthemideae</taxon>
        <taxon>Anthemidinae</taxon>
        <taxon>Tanacetum</taxon>
    </lineage>
</organism>
<feature type="domain" description="Retrotransposon gag" evidence="1">
    <location>
        <begin position="51"/>
        <end position="109"/>
    </location>
</feature>
<evidence type="ECO:0000313" key="4">
    <source>
        <dbReference type="Proteomes" id="UP001151760"/>
    </source>
</evidence>
<reference evidence="3" key="2">
    <citation type="submission" date="2022-01" db="EMBL/GenBank/DDBJ databases">
        <authorList>
            <person name="Yamashiro T."/>
            <person name="Shiraishi A."/>
            <person name="Satake H."/>
            <person name="Nakayama K."/>
        </authorList>
    </citation>
    <scope>NUCLEOTIDE SEQUENCE</scope>
</reference>
<name>A0ABQ5E1R2_9ASTR</name>
<proteinExistence type="predicted"/>